<sequence>MSIRPYKSHTAPRRKTLRAYGWPFSQIATNSESIPRRGFFGIHASIAQWLPNAPALRQGELVLSDNSVC</sequence>
<gene>
    <name evidence="1" type="ORF">KHX94_13450</name>
</gene>
<name>A0ABX8DC89_9GAMM</name>
<keyword evidence="2" id="KW-1185">Reference proteome</keyword>
<evidence type="ECO:0008006" key="3">
    <source>
        <dbReference type="Google" id="ProtNLM"/>
    </source>
</evidence>
<dbReference type="EMBL" id="CP074572">
    <property type="protein sequence ID" value="QVK22382.1"/>
    <property type="molecule type" value="Genomic_DNA"/>
</dbReference>
<evidence type="ECO:0000313" key="2">
    <source>
        <dbReference type="Proteomes" id="UP000676428"/>
    </source>
</evidence>
<evidence type="ECO:0000313" key="1">
    <source>
        <dbReference type="EMBL" id="QVK22382.1"/>
    </source>
</evidence>
<proteinExistence type="predicted"/>
<dbReference type="RefSeq" id="WP_213681036.1">
    <property type="nucleotide sequence ID" value="NZ_CP074572.1"/>
</dbReference>
<organism evidence="1 2">
    <name type="scientific">Shewanella dokdonensis</name>
    <dbReference type="NCBI Taxonomy" id="712036"/>
    <lineage>
        <taxon>Bacteria</taxon>
        <taxon>Pseudomonadati</taxon>
        <taxon>Pseudomonadota</taxon>
        <taxon>Gammaproteobacteria</taxon>
        <taxon>Alteromonadales</taxon>
        <taxon>Shewanellaceae</taxon>
        <taxon>Shewanella</taxon>
    </lineage>
</organism>
<protein>
    <recommendedName>
        <fullName evidence="3">Transposase</fullName>
    </recommendedName>
</protein>
<reference evidence="1 2" key="1">
    <citation type="journal article" date="2012" name="Int. J. Syst. Evol. Microbiol.">
        <title>Shewanella dokdonensis sp. nov., isolated from seawater.</title>
        <authorList>
            <person name="Sung H.R."/>
            <person name="Yoon J.H."/>
            <person name="Ghim S.Y."/>
        </authorList>
    </citation>
    <scope>NUCLEOTIDE SEQUENCE [LARGE SCALE GENOMIC DNA]</scope>
    <source>
        <strain evidence="1 2">DSM 23626</strain>
    </source>
</reference>
<dbReference type="Proteomes" id="UP000676428">
    <property type="component" value="Chromosome"/>
</dbReference>
<accession>A0ABX8DC89</accession>